<protein>
    <submittedName>
        <fullName evidence="1">Uncharacterized protein</fullName>
    </submittedName>
</protein>
<keyword evidence="2" id="KW-1185">Reference proteome</keyword>
<gene>
    <name evidence="1" type="ORF">GL300_12650</name>
</gene>
<dbReference type="EMBL" id="WMIG01000005">
    <property type="protein sequence ID" value="MTH60058.1"/>
    <property type="molecule type" value="Genomic_DNA"/>
</dbReference>
<dbReference type="RefSeq" id="WP_155039992.1">
    <property type="nucleotide sequence ID" value="NZ_JBHGCD010000009.1"/>
</dbReference>
<evidence type="ECO:0000313" key="1">
    <source>
        <dbReference type="EMBL" id="MTH60058.1"/>
    </source>
</evidence>
<name>A0A844HM20_9RHOB</name>
<accession>A0A844HM20</accession>
<reference evidence="1 2" key="1">
    <citation type="submission" date="2019-11" db="EMBL/GenBank/DDBJ databases">
        <authorList>
            <person name="Dong K."/>
        </authorList>
    </citation>
    <scope>NUCLEOTIDE SEQUENCE [LARGE SCALE GENOMIC DNA]</scope>
    <source>
        <strain evidence="1 2">NBRC 112902</strain>
    </source>
</reference>
<sequence>MSPEAELWSSVLVIEIRDAKRGDAQARAWLARRSPDLVTVCALAGIDPDWLLRLAPRLTGRALGVRALDPSAEKLLARLAALRQLTA</sequence>
<comment type="caution">
    <text evidence="1">The sequence shown here is derived from an EMBL/GenBank/DDBJ whole genome shotgun (WGS) entry which is preliminary data.</text>
</comment>
<dbReference type="AlphaFoldDB" id="A0A844HM20"/>
<dbReference type="Proteomes" id="UP000449846">
    <property type="component" value="Unassembled WGS sequence"/>
</dbReference>
<evidence type="ECO:0000313" key="2">
    <source>
        <dbReference type="Proteomes" id="UP000449846"/>
    </source>
</evidence>
<proteinExistence type="predicted"/>
<dbReference type="OrthoDB" id="7870412at2"/>
<organism evidence="1 2">
    <name type="scientific">Paracoccus litorisediminis</name>
    <dbReference type="NCBI Taxonomy" id="2006130"/>
    <lineage>
        <taxon>Bacteria</taxon>
        <taxon>Pseudomonadati</taxon>
        <taxon>Pseudomonadota</taxon>
        <taxon>Alphaproteobacteria</taxon>
        <taxon>Rhodobacterales</taxon>
        <taxon>Paracoccaceae</taxon>
        <taxon>Paracoccus</taxon>
    </lineage>
</organism>